<evidence type="ECO:0000259" key="4">
    <source>
        <dbReference type="PROSITE" id="PS50968"/>
    </source>
</evidence>
<sequence>MSVPAHLRYTPEHEWLLLDGEVATVGITAFAADALGDVVYIDLPSVGAALIGGATCGEIESTKSVSDLFAPVDGTVVEVNGEVVADAGLINSDPFGAGWLFRVRVTASHDLLDAAAYEALTEGEDR</sequence>
<comment type="function">
    <text evidence="3">The glycine cleavage system catalyzes the degradation of glycine. The H protein shuttles the methylamine group of glycine from the P protein to the T protein.</text>
</comment>
<dbReference type="SUPFAM" id="SSF51230">
    <property type="entry name" value="Single hybrid motif"/>
    <property type="match status" value="1"/>
</dbReference>
<comment type="caution">
    <text evidence="5">The sequence shown here is derived from an EMBL/GenBank/DDBJ whole genome shotgun (WGS) entry which is preliminary data.</text>
</comment>
<dbReference type="InterPro" id="IPR011053">
    <property type="entry name" value="Single_hybrid_motif"/>
</dbReference>
<dbReference type="InterPro" id="IPR000089">
    <property type="entry name" value="Biotin_lipoyl"/>
</dbReference>
<dbReference type="EMBL" id="JBHLUH010000023">
    <property type="protein sequence ID" value="MFC0529050.1"/>
    <property type="molecule type" value="Genomic_DNA"/>
</dbReference>
<dbReference type="Proteomes" id="UP001589867">
    <property type="component" value="Unassembled WGS sequence"/>
</dbReference>
<dbReference type="PANTHER" id="PTHR11715:SF3">
    <property type="entry name" value="GLYCINE CLEAVAGE SYSTEM H PROTEIN-RELATED"/>
    <property type="match status" value="1"/>
</dbReference>
<dbReference type="InterPro" id="IPR002930">
    <property type="entry name" value="GCV_H"/>
</dbReference>
<evidence type="ECO:0000313" key="5">
    <source>
        <dbReference type="EMBL" id="MFC0529050.1"/>
    </source>
</evidence>
<dbReference type="PROSITE" id="PS50968">
    <property type="entry name" value="BIOTINYL_LIPOYL"/>
    <property type="match status" value="1"/>
</dbReference>
<organism evidence="5 6">
    <name type="scientific">Phytohabitans kaempferiae</name>
    <dbReference type="NCBI Taxonomy" id="1620943"/>
    <lineage>
        <taxon>Bacteria</taxon>
        <taxon>Bacillati</taxon>
        <taxon>Actinomycetota</taxon>
        <taxon>Actinomycetes</taxon>
        <taxon>Micromonosporales</taxon>
        <taxon>Micromonosporaceae</taxon>
    </lineage>
</organism>
<gene>
    <name evidence="3 5" type="primary">gcvH</name>
    <name evidence="5" type="ORF">ACFFIA_15435</name>
</gene>
<evidence type="ECO:0000256" key="2">
    <source>
        <dbReference type="ARBA" id="ARBA00022823"/>
    </source>
</evidence>
<dbReference type="HAMAP" id="MF_00272">
    <property type="entry name" value="GcvH"/>
    <property type="match status" value="1"/>
</dbReference>
<comment type="similarity">
    <text evidence="1 3">Belongs to the GcvH family.</text>
</comment>
<dbReference type="Pfam" id="PF01597">
    <property type="entry name" value="GCV_H"/>
    <property type="match status" value="1"/>
</dbReference>
<feature type="domain" description="Lipoyl-binding" evidence="4">
    <location>
        <begin position="22"/>
        <end position="104"/>
    </location>
</feature>
<dbReference type="NCBIfam" id="NF002270">
    <property type="entry name" value="PRK01202.1"/>
    <property type="match status" value="1"/>
</dbReference>
<dbReference type="InterPro" id="IPR033753">
    <property type="entry name" value="GCV_H/Fam206"/>
</dbReference>
<dbReference type="InterPro" id="IPR003016">
    <property type="entry name" value="2-oxoA_DH_lipoyl-BS"/>
</dbReference>
<evidence type="ECO:0000256" key="3">
    <source>
        <dbReference type="HAMAP-Rule" id="MF_00272"/>
    </source>
</evidence>
<feature type="modified residue" description="N6-lipoyllysine" evidence="3">
    <location>
        <position position="63"/>
    </location>
</feature>
<reference evidence="5 6" key="1">
    <citation type="submission" date="2024-09" db="EMBL/GenBank/DDBJ databases">
        <authorList>
            <person name="Sun Q."/>
            <person name="Mori K."/>
        </authorList>
    </citation>
    <scope>NUCLEOTIDE SEQUENCE [LARGE SCALE GENOMIC DNA]</scope>
    <source>
        <strain evidence="5 6">TBRC 3947</strain>
    </source>
</reference>
<dbReference type="Gene3D" id="2.40.50.100">
    <property type="match status" value="1"/>
</dbReference>
<dbReference type="NCBIfam" id="TIGR00527">
    <property type="entry name" value="gcvH"/>
    <property type="match status" value="1"/>
</dbReference>
<dbReference type="InterPro" id="IPR017453">
    <property type="entry name" value="GCV_H_sub"/>
</dbReference>
<dbReference type="PROSITE" id="PS00189">
    <property type="entry name" value="LIPOYL"/>
    <property type="match status" value="1"/>
</dbReference>
<keyword evidence="2 3" id="KW-0450">Lipoyl</keyword>
<name>A0ABV6M2Y3_9ACTN</name>
<comment type="cofactor">
    <cofactor evidence="3">
        <name>(R)-lipoate</name>
        <dbReference type="ChEBI" id="CHEBI:83088"/>
    </cofactor>
    <text evidence="3">Binds 1 lipoyl cofactor covalently.</text>
</comment>
<dbReference type="CDD" id="cd06848">
    <property type="entry name" value="GCS_H"/>
    <property type="match status" value="1"/>
</dbReference>
<dbReference type="RefSeq" id="WP_377251419.1">
    <property type="nucleotide sequence ID" value="NZ_JBHLUH010000023.1"/>
</dbReference>
<evidence type="ECO:0000256" key="1">
    <source>
        <dbReference type="ARBA" id="ARBA00009249"/>
    </source>
</evidence>
<dbReference type="PANTHER" id="PTHR11715">
    <property type="entry name" value="GLYCINE CLEAVAGE SYSTEM H PROTEIN"/>
    <property type="match status" value="1"/>
</dbReference>
<keyword evidence="6" id="KW-1185">Reference proteome</keyword>
<accession>A0ABV6M2Y3</accession>
<protein>
    <recommendedName>
        <fullName evidence="3">Glycine cleavage system H protein</fullName>
    </recommendedName>
</protein>
<proteinExistence type="inferred from homology"/>
<comment type="subunit">
    <text evidence="3">The glycine cleavage system is composed of four proteins: P, T, L and H.</text>
</comment>
<evidence type="ECO:0000313" key="6">
    <source>
        <dbReference type="Proteomes" id="UP001589867"/>
    </source>
</evidence>